<gene>
    <name evidence="6" type="ORF">D8S82_17885</name>
</gene>
<dbReference type="InterPro" id="IPR020476">
    <property type="entry name" value="Nudix_hydrolase"/>
</dbReference>
<dbReference type="Gene3D" id="3.90.79.10">
    <property type="entry name" value="Nucleoside Triphosphate Pyrophosphohydrolase"/>
    <property type="match status" value="1"/>
</dbReference>
<evidence type="ECO:0000256" key="1">
    <source>
        <dbReference type="ARBA" id="ARBA00001946"/>
    </source>
</evidence>
<proteinExistence type="inferred from homology"/>
<keyword evidence="7" id="KW-1185">Reference proteome</keyword>
<name>A0A544VZ65_9MYCO</name>
<dbReference type="Pfam" id="PF00293">
    <property type="entry name" value="NUDIX"/>
    <property type="match status" value="1"/>
</dbReference>
<dbReference type="GO" id="GO:0016787">
    <property type="term" value="F:hydrolase activity"/>
    <property type="evidence" value="ECO:0007669"/>
    <property type="project" value="UniProtKB-KW"/>
</dbReference>
<dbReference type="EMBL" id="VIFX01000022">
    <property type="protein sequence ID" value="TQR85282.1"/>
    <property type="molecule type" value="Genomic_DNA"/>
</dbReference>
<feature type="domain" description="Nudix hydrolase" evidence="5">
    <location>
        <begin position="5"/>
        <end position="148"/>
    </location>
</feature>
<organism evidence="6 7">
    <name type="scientific">Mycolicibacterium hodleri</name>
    <dbReference type="NCBI Taxonomy" id="49897"/>
    <lineage>
        <taxon>Bacteria</taxon>
        <taxon>Bacillati</taxon>
        <taxon>Actinomycetota</taxon>
        <taxon>Actinomycetes</taxon>
        <taxon>Mycobacteriales</taxon>
        <taxon>Mycobacteriaceae</taxon>
        <taxon>Mycolicibacterium</taxon>
    </lineage>
</organism>
<comment type="caution">
    <text evidence="6">The sequence shown here is derived from an EMBL/GenBank/DDBJ whole genome shotgun (WGS) entry which is preliminary data.</text>
</comment>
<dbReference type="PANTHER" id="PTHR43046:SF2">
    <property type="entry name" value="8-OXO-DGTP DIPHOSPHATASE-RELATED"/>
    <property type="match status" value="1"/>
</dbReference>
<dbReference type="InterPro" id="IPR000086">
    <property type="entry name" value="NUDIX_hydrolase_dom"/>
</dbReference>
<keyword evidence="3 4" id="KW-0378">Hydrolase</keyword>
<dbReference type="Proteomes" id="UP000315759">
    <property type="component" value="Unassembled WGS sequence"/>
</dbReference>
<evidence type="ECO:0000256" key="4">
    <source>
        <dbReference type="RuleBase" id="RU003476"/>
    </source>
</evidence>
<reference evidence="6 7" key="1">
    <citation type="submission" date="2018-10" db="EMBL/GenBank/DDBJ databases">
        <title>Draft genome of Mycobacterium hodleri strain B.</title>
        <authorList>
            <person name="Amande T.J."/>
            <person name="Mcgenity T.J."/>
        </authorList>
    </citation>
    <scope>NUCLEOTIDE SEQUENCE [LARGE SCALE GENOMIC DNA]</scope>
    <source>
        <strain evidence="6 7">B</strain>
    </source>
</reference>
<dbReference type="SUPFAM" id="SSF55811">
    <property type="entry name" value="Nudix"/>
    <property type="match status" value="1"/>
</dbReference>
<protein>
    <submittedName>
        <fullName evidence="6">NUDIX domain-containing protein</fullName>
    </submittedName>
</protein>
<evidence type="ECO:0000256" key="3">
    <source>
        <dbReference type="ARBA" id="ARBA00022801"/>
    </source>
</evidence>
<dbReference type="PROSITE" id="PS51462">
    <property type="entry name" value="NUDIX"/>
    <property type="match status" value="1"/>
</dbReference>
<comment type="cofactor">
    <cofactor evidence="1">
        <name>Mg(2+)</name>
        <dbReference type="ChEBI" id="CHEBI:18420"/>
    </cofactor>
</comment>
<evidence type="ECO:0000256" key="2">
    <source>
        <dbReference type="ARBA" id="ARBA00005582"/>
    </source>
</evidence>
<comment type="similarity">
    <text evidence="2 4">Belongs to the Nudix hydrolase family.</text>
</comment>
<dbReference type="InterPro" id="IPR020084">
    <property type="entry name" value="NUDIX_hydrolase_CS"/>
</dbReference>
<evidence type="ECO:0000259" key="5">
    <source>
        <dbReference type="PROSITE" id="PS51462"/>
    </source>
</evidence>
<dbReference type="PANTHER" id="PTHR43046">
    <property type="entry name" value="GDP-MANNOSE MANNOSYL HYDROLASE"/>
    <property type="match status" value="1"/>
</dbReference>
<evidence type="ECO:0000313" key="6">
    <source>
        <dbReference type="EMBL" id="TQR85282.1"/>
    </source>
</evidence>
<accession>A0A544VZ65</accession>
<evidence type="ECO:0000313" key="7">
    <source>
        <dbReference type="Proteomes" id="UP000315759"/>
    </source>
</evidence>
<dbReference type="AlphaFoldDB" id="A0A544VZ65"/>
<sequence>MSDLPFRQSCRGLVLAGGQILLAEHRIGSTGTVWVGPGGGVEAGESHLEALARELHEETGLVVTADHVPQLVWVQTAVFPDMRADGYQGVVNHYFLLSVDQFEPASGVAAGAAGHPEREGIVHLRWWTLAEIEVARGAGVRFSPRALPDLLGPLLHNGAPPSPIAIGL</sequence>
<dbReference type="InterPro" id="IPR015797">
    <property type="entry name" value="NUDIX_hydrolase-like_dom_sf"/>
</dbReference>
<dbReference type="RefSeq" id="WP_142553367.1">
    <property type="nucleotide sequence ID" value="NZ_VIFX01000022.1"/>
</dbReference>
<dbReference type="PROSITE" id="PS00893">
    <property type="entry name" value="NUDIX_BOX"/>
    <property type="match status" value="1"/>
</dbReference>
<dbReference type="PRINTS" id="PR00502">
    <property type="entry name" value="NUDIXFAMILY"/>
</dbReference>